<evidence type="ECO:0000313" key="1">
    <source>
        <dbReference type="EMBL" id="SFU60590.1"/>
    </source>
</evidence>
<dbReference type="Proteomes" id="UP000198693">
    <property type="component" value="Unassembled WGS sequence"/>
</dbReference>
<proteinExistence type="predicted"/>
<accession>A0A1I7HIM0</accession>
<reference evidence="2" key="1">
    <citation type="submission" date="2016-10" db="EMBL/GenBank/DDBJ databases">
        <authorList>
            <person name="Varghese N."/>
            <person name="Submissions S."/>
        </authorList>
    </citation>
    <scope>NUCLEOTIDE SEQUENCE [LARGE SCALE GENOMIC DNA]</scope>
    <source>
        <strain evidence="2">CGMCC 1.6981</strain>
    </source>
</reference>
<evidence type="ECO:0000313" key="2">
    <source>
        <dbReference type="Proteomes" id="UP000198693"/>
    </source>
</evidence>
<gene>
    <name evidence="1" type="ORF">SAMN04487955_104293</name>
</gene>
<organism evidence="1 2">
    <name type="scientific">Halomonas korlensis</name>
    <dbReference type="NCBI Taxonomy" id="463301"/>
    <lineage>
        <taxon>Bacteria</taxon>
        <taxon>Pseudomonadati</taxon>
        <taxon>Pseudomonadota</taxon>
        <taxon>Gammaproteobacteria</taxon>
        <taxon>Oceanospirillales</taxon>
        <taxon>Halomonadaceae</taxon>
        <taxon>Halomonas</taxon>
    </lineage>
</organism>
<dbReference type="EMBL" id="FPBP01000004">
    <property type="protein sequence ID" value="SFU60590.1"/>
    <property type="molecule type" value="Genomic_DNA"/>
</dbReference>
<name>A0A1I7HIM0_9GAMM</name>
<keyword evidence="2" id="KW-1185">Reference proteome</keyword>
<protein>
    <submittedName>
        <fullName evidence="1">Uncharacterized protein</fullName>
    </submittedName>
</protein>
<sequence>MTNAFDSKQITDQLESMFFAPARAYAELSVDYTETLARITSTPAWRSCATS</sequence>
<dbReference type="RefSeq" id="WP_175507828.1">
    <property type="nucleotide sequence ID" value="NZ_FPBP01000004.1"/>
</dbReference>
<dbReference type="AlphaFoldDB" id="A0A1I7HIM0"/>